<dbReference type="Proteomes" id="UP000292052">
    <property type="component" value="Unassembled WGS sequence"/>
</dbReference>
<feature type="repeat" description="TPR" evidence="1">
    <location>
        <begin position="130"/>
        <end position="163"/>
    </location>
</feature>
<evidence type="ECO:0000313" key="4">
    <source>
        <dbReference type="Proteomes" id="UP000292052"/>
    </source>
</evidence>
<keyword evidence="1" id="KW-0802">TPR repeat</keyword>
<dbReference type="InterPro" id="IPR011990">
    <property type="entry name" value="TPR-like_helical_dom_sf"/>
</dbReference>
<feature type="coiled-coil region" evidence="2">
    <location>
        <begin position="193"/>
        <end position="286"/>
    </location>
</feature>
<sequence>MGSIHTKLRIVNNTNTDIINTSVWGVDNYDWDGDSRPDHNFSGVFIGSKSSEERREEVNKSANHCPFTISLQFRNGTVDTFRIHQRHAIGCCAGFQHIRRSHNIYYNTSEGNVLTVTIENTEQQLQNERAEQLKKEGEAEMKQKQYEAAVKKYNEALRLANESQTINSLMANKAAAYNEQGKFSLQKGWDLENDATEDKSQEARNQFRQAQLMFQQAENLRHTSEYEDNLRITNIKIEGNSLYNEANDLEKEAFKLFQEAKKSNIFEDAQNKYKEALNLYKAAKEKFDEGLKMNENKFDVCSKIANKQIEEVLKVIVNIKNVELVYNFKKLNVKNQEEKNGGNIERPNTNVQKQV</sequence>
<feature type="coiled-coil region" evidence="2">
    <location>
        <begin position="118"/>
        <end position="163"/>
    </location>
</feature>
<evidence type="ECO:0000313" key="3">
    <source>
        <dbReference type="EMBL" id="RZC33848.1"/>
    </source>
</evidence>
<reference evidence="3 4" key="1">
    <citation type="submission" date="2017-03" db="EMBL/GenBank/DDBJ databases">
        <title>Genome of the blue death feigning beetle - Asbolus verrucosus.</title>
        <authorList>
            <person name="Rider S.D."/>
        </authorList>
    </citation>
    <scope>NUCLEOTIDE SEQUENCE [LARGE SCALE GENOMIC DNA]</scope>
    <source>
        <strain evidence="3">Butters</strain>
        <tissue evidence="3">Head and leg muscle</tissue>
    </source>
</reference>
<gene>
    <name evidence="3" type="ORF">BDFB_007894</name>
</gene>
<keyword evidence="4" id="KW-1185">Reference proteome</keyword>
<accession>A0A482VN96</accession>
<dbReference type="OrthoDB" id="6772104at2759"/>
<comment type="caution">
    <text evidence="3">The sequence shown here is derived from an EMBL/GenBank/DDBJ whole genome shotgun (WGS) entry which is preliminary data.</text>
</comment>
<dbReference type="Gene3D" id="1.25.40.10">
    <property type="entry name" value="Tetratricopeptide repeat domain"/>
    <property type="match status" value="1"/>
</dbReference>
<evidence type="ECO:0000256" key="2">
    <source>
        <dbReference type="SAM" id="Coils"/>
    </source>
</evidence>
<name>A0A482VN96_ASBVE</name>
<dbReference type="InterPro" id="IPR019734">
    <property type="entry name" value="TPR_rpt"/>
</dbReference>
<keyword evidence="2" id="KW-0175">Coiled coil</keyword>
<organism evidence="3 4">
    <name type="scientific">Asbolus verrucosus</name>
    <name type="common">Desert ironclad beetle</name>
    <dbReference type="NCBI Taxonomy" id="1661398"/>
    <lineage>
        <taxon>Eukaryota</taxon>
        <taxon>Metazoa</taxon>
        <taxon>Ecdysozoa</taxon>
        <taxon>Arthropoda</taxon>
        <taxon>Hexapoda</taxon>
        <taxon>Insecta</taxon>
        <taxon>Pterygota</taxon>
        <taxon>Neoptera</taxon>
        <taxon>Endopterygota</taxon>
        <taxon>Coleoptera</taxon>
        <taxon>Polyphaga</taxon>
        <taxon>Cucujiformia</taxon>
        <taxon>Tenebrionidae</taxon>
        <taxon>Pimeliinae</taxon>
        <taxon>Asbolus</taxon>
    </lineage>
</organism>
<proteinExistence type="predicted"/>
<protein>
    <submittedName>
        <fullName evidence="3">TPR 11 domain containing protein</fullName>
    </submittedName>
</protein>
<dbReference type="AlphaFoldDB" id="A0A482VN96"/>
<dbReference type="EMBL" id="QDEB01085112">
    <property type="protein sequence ID" value="RZC33848.1"/>
    <property type="molecule type" value="Genomic_DNA"/>
</dbReference>
<dbReference type="SUPFAM" id="SSF48452">
    <property type="entry name" value="TPR-like"/>
    <property type="match status" value="1"/>
</dbReference>
<evidence type="ECO:0000256" key="1">
    <source>
        <dbReference type="PROSITE-ProRule" id="PRU00339"/>
    </source>
</evidence>
<dbReference type="PROSITE" id="PS50005">
    <property type="entry name" value="TPR"/>
    <property type="match status" value="1"/>
</dbReference>